<dbReference type="PANTHER" id="PTHR13333">
    <property type="entry name" value="M-AAA PROTEASE-INTERACTING PROTEIN 1, MITOCHONDRIAL"/>
    <property type="match status" value="1"/>
</dbReference>
<dbReference type="Gene3D" id="3.10.450.240">
    <property type="match status" value="1"/>
</dbReference>
<evidence type="ECO:0000313" key="2">
    <source>
        <dbReference type="Proteomes" id="UP000191024"/>
    </source>
</evidence>
<keyword evidence="2" id="KW-1185">Reference proteome</keyword>
<dbReference type="GO" id="GO:0005743">
    <property type="term" value="C:mitochondrial inner membrane"/>
    <property type="evidence" value="ECO:0007669"/>
    <property type="project" value="InterPro"/>
</dbReference>
<protein>
    <submittedName>
        <fullName evidence="1">LAMI_0E07602g1_1</fullName>
    </submittedName>
</protein>
<dbReference type="InterPro" id="IPR012483">
    <property type="entry name" value="Mba1_Saccharomycetales"/>
</dbReference>
<name>A0A1G4JMH0_9SACH</name>
<dbReference type="STRING" id="1230905.A0A1G4JMH0"/>
<reference evidence="1 2" key="1">
    <citation type="submission" date="2016-03" db="EMBL/GenBank/DDBJ databases">
        <authorList>
            <person name="Devillers H."/>
        </authorList>
    </citation>
    <scope>NUCLEOTIDE SEQUENCE [LARGE SCALE GENOMIC DNA]</scope>
    <source>
        <strain evidence="1">CBS 11717</strain>
    </source>
</reference>
<dbReference type="AlphaFoldDB" id="A0A1G4JMH0"/>
<dbReference type="InterPro" id="IPR024621">
    <property type="entry name" value="Mba1"/>
</dbReference>
<dbReference type="GO" id="GO:0043022">
    <property type="term" value="F:ribosome binding"/>
    <property type="evidence" value="ECO:0007669"/>
    <property type="project" value="InterPro"/>
</dbReference>
<dbReference type="Proteomes" id="UP000191024">
    <property type="component" value="Chromosome E"/>
</dbReference>
<dbReference type="GO" id="GO:0032979">
    <property type="term" value="P:protein insertion into mitochondrial inner membrane from matrix"/>
    <property type="evidence" value="ECO:0007669"/>
    <property type="project" value="InterPro"/>
</dbReference>
<sequence>MSPLLVRSPVFRRTIKSLISQRCFTSSLLIQEQQKYETKAKKNSKPVDFNPRHLGISTNVYIPPSFTNLPSFLRHPLVFSNAVIRRIYTLGLNTVQIALFRYQSGLTPKFLLWKNNAIETYVQVNRAFAQRQLASVKPKVSLWVEEALASRSKQLPRTFELDWQLVKFKQIPKLVSVQALMIPGRPLEHIQLIYKFNTKQRLIKRNKQTNKTESVDRDVVDYVAFLCDATTNETILIGSVFESKPDAKLPKNFEDDMKLAIERMKKNGDLYRLPPSDQN</sequence>
<organism evidence="1 2">
    <name type="scientific">Lachancea mirantina</name>
    <dbReference type="NCBI Taxonomy" id="1230905"/>
    <lineage>
        <taxon>Eukaryota</taxon>
        <taxon>Fungi</taxon>
        <taxon>Dikarya</taxon>
        <taxon>Ascomycota</taxon>
        <taxon>Saccharomycotina</taxon>
        <taxon>Saccharomycetes</taxon>
        <taxon>Saccharomycetales</taxon>
        <taxon>Saccharomycetaceae</taxon>
        <taxon>Lachancea</taxon>
    </lineage>
</organism>
<evidence type="ECO:0000313" key="1">
    <source>
        <dbReference type="EMBL" id="SCU91853.1"/>
    </source>
</evidence>
<accession>A0A1G4JMH0</accession>
<dbReference type="OrthoDB" id="19619at2759"/>
<gene>
    <name evidence="1" type="ORF">LAMI_0E07602G</name>
</gene>
<dbReference type="PIRSF" id="PIRSF022613">
    <property type="entry name" value="MBA1"/>
    <property type="match status" value="1"/>
</dbReference>
<dbReference type="PANTHER" id="PTHR13333:SF5">
    <property type="entry name" value="M-AAA PROTEASE-INTERACTING PROTEIN 1, MITOCHONDRIAL"/>
    <property type="match status" value="1"/>
</dbReference>
<dbReference type="Pfam" id="PF07961">
    <property type="entry name" value="MBA1"/>
    <property type="match status" value="1"/>
</dbReference>
<dbReference type="EMBL" id="LT598465">
    <property type="protein sequence ID" value="SCU91853.1"/>
    <property type="molecule type" value="Genomic_DNA"/>
</dbReference>
<proteinExistence type="predicted"/>